<gene>
    <name evidence="2" type="ORF">BO71DRAFT_404113</name>
</gene>
<dbReference type="Gene3D" id="3.90.1200.10">
    <property type="match status" value="1"/>
</dbReference>
<name>A0A319D0M0_9EURO</name>
<evidence type="ECO:0000313" key="2">
    <source>
        <dbReference type="EMBL" id="PYH88107.1"/>
    </source>
</evidence>
<dbReference type="PANTHER" id="PTHR21310">
    <property type="entry name" value="AMINOGLYCOSIDE PHOSPHOTRANSFERASE-RELATED-RELATED"/>
    <property type="match status" value="1"/>
</dbReference>
<sequence length="298" mass="34815">MSKLFSFSDQLPNGSKQEMNFYDSSFFKKPGKQLPTPAQVRSLSKDAHTNPQPQPVIFKDSELLVKFGPYVTTAEAQCLWIIKQAFGDEVPVPEVFGWRVDDENYVFIYMELIRGRTLLDRWSELTDLDKTSLCNQLSQIIKSLRQLEQDPSDQYIGSLGHQNVQDYVFQSYPKAGPFSTIKDFNDWFSYLPQTWLPLSKKYKDPYRDLLPDNGDIKFTHADLHRANIIVSSSQPARILAIVDWAQAGWYPSYWEYCKALYTCWSEDKWRQEWIDKFLLPRMQEFEVFSEYTMAIGSV</sequence>
<evidence type="ECO:0000313" key="3">
    <source>
        <dbReference type="Proteomes" id="UP000247810"/>
    </source>
</evidence>
<dbReference type="Pfam" id="PF01636">
    <property type="entry name" value="APH"/>
    <property type="match status" value="1"/>
</dbReference>
<dbReference type="InterPro" id="IPR011009">
    <property type="entry name" value="Kinase-like_dom_sf"/>
</dbReference>
<evidence type="ECO:0000259" key="1">
    <source>
        <dbReference type="Pfam" id="PF01636"/>
    </source>
</evidence>
<organism evidence="2 3">
    <name type="scientific">Aspergillus ellipticus CBS 707.79</name>
    <dbReference type="NCBI Taxonomy" id="1448320"/>
    <lineage>
        <taxon>Eukaryota</taxon>
        <taxon>Fungi</taxon>
        <taxon>Dikarya</taxon>
        <taxon>Ascomycota</taxon>
        <taxon>Pezizomycotina</taxon>
        <taxon>Eurotiomycetes</taxon>
        <taxon>Eurotiomycetidae</taxon>
        <taxon>Eurotiales</taxon>
        <taxon>Aspergillaceae</taxon>
        <taxon>Aspergillus</taxon>
        <taxon>Aspergillus subgen. Circumdati</taxon>
    </lineage>
</organism>
<keyword evidence="2" id="KW-0808">Transferase</keyword>
<protein>
    <submittedName>
        <fullName evidence="2">Phosphotransferase enzyme family protein</fullName>
    </submittedName>
</protein>
<dbReference type="PANTHER" id="PTHR21310:SF54">
    <property type="entry name" value="AMINOGLYCOSIDE PHOSPHOTRANSFERASE DOMAIN-CONTAINING PROTEIN"/>
    <property type="match status" value="1"/>
</dbReference>
<proteinExistence type="predicted"/>
<dbReference type="EMBL" id="KZ826126">
    <property type="protein sequence ID" value="PYH88107.1"/>
    <property type="molecule type" value="Genomic_DNA"/>
</dbReference>
<dbReference type="OrthoDB" id="2906425at2759"/>
<accession>A0A319D0M0</accession>
<keyword evidence="3" id="KW-1185">Reference proteome</keyword>
<dbReference type="SUPFAM" id="SSF56112">
    <property type="entry name" value="Protein kinase-like (PK-like)"/>
    <property type="match status" value="1"/>
</dbReference>
<dbReference type="InterPro" id="IPR002575">
    <property type="entry name" value="Aminoglycoside_PTrfase"/>
</dbReference>
<dbReference type="STRING" id="1448320.A0A319D0M0"/>
<dbReference type="AlphaFoldDB" id="A0A319D0M0"/>
<dbReference type="GO" id="GO:0016740">
    <property type="term" value="F:transferase activity"/>
    <property type="evidence" value="ECO:0007669"/>
    <property type="project" value="UniProtKB-KW"/>
</dbReference>
<dbReference type="VEuPathDB" id="FungiDB:BO71DRAFT_404113"/>
<feature type="domain" description="Aminoglycoside phosphotransferase" evidence="1">
    <location>
        <begin position="85"/>
        <end position="275"/>
    </location>
</feature>
<dbReference type="InterPro" id="IPR051678">
    <property type="entry name" value="AGP_Transferase"/>
</dbReference>
<reference evidence="2 3" key="1">
    <citation type="submission" date="2018-02" db="EMBL/GenBank/DDBJ databases">
        <title>The genomes of Aspergillus section Nigri reveals drivers in fungal speciation.</title>
        <authorList>
            <consortium name="DOE Joint Genome Institute"/>
            <person name="Vesth T.C."/>
            <person name="Nybo J."/>
            <person name="Theobald S."/>
            <person name="Brandl J."/>
            <person name="Frisvad J.C."/>
            <person name="Nielsen K.F."/>
            <person name="Lyhne E.K."/>
            <person name="Kogle M.E."/>
            <person name="Kuo A."/>
            <person name="Riley R."/>
            <person name="Clum A."/>
            <person name="Nolan M."/>
            <person name="Lipzen A."/>
            <person name="Salamov A."/>
            <person name="Henrissat B."/>
            <person name="Wiebenga A."/>
            <person name="De vries R.P."/>
            <person name="Grigoriev I.V."/>
            <person name="Mortensen U.H."/>
            <person name="Andersen M.R."/>
            <person name="Baker S.E."/>
        </authorList>
    </citation>
    <scope>NUCLEOTIDE SEQUENCE [LARGE SCALE GENOMIC DNA]</scope>
    <source>
        <strain evidence="2 3">CBS 707.79</strain>
    </source>
</reference>
<dbReference type="Proteomes" id="UP000247810">
    <property type="component" value="Unassembled WGS sequence"/>
</dbReference>